<sequence>NTHQKKIHIPVDPNNYPVIVGELSVYDGSTKVALLPISFTTNFDTIYGISISKTESRIEIIVNASHRFASGEQPIFDGSMLAHVHRDGNYIDTIFLTSEHGLKSTEFVLVYRPSYNGIYDFELYMDDPYHSNSQFVVDTSFTYTGAGPIPGEQPIDGFENDALISLPLIIAMIGAPVGVVFTTSKMRSFKKSKNK</sequence>
<keyword evidence="1" id="KW-0472">Membrane</keyword>
<proteinExistence type="predicted"/>
<evidence type="ECO:0000256" key="1">
    <source>
        <dbReference type="SAM" id="Phobius"/>
    </source>
</evidence>
<protein>
    <submittedName>
        <fullName evidence="2">Uncharacterized protein</fullName>
    </submittedName>
</protein>
<evidence type="ECO:0000313" key="2">
    <source>
        <dbReference type="EMBL" id="GAH17402.1"/>
    </source>
</evidence>
<dbReference type="AlphaFoldDB" id="X1DAY4"/>
<gene>
    <name evidence="2" type="ORF">S01H4_58878</name>
</gene>
<name>X1DAY4_9ZZZZ</name>
<keyword evidence="1" id="KW-1133">Transmembrane helix</keyword>
<feature type="transmembrane region" description="Helical" evidence="1">
    <location>
        <begin position="162"/>
        <end position="183"/>
    </location>
</feature>
<reference evidence="2" key="1">
    <citation type="journal article" date="2014" name="Front. Microbiol.">
        <title>High frequency of phylogenetically diverse reductive dehalogenase-homologous genes in deep subseafloor sedimentary metagenomes.</title>
        <authorList>
            <person name="Kawai M."/>
            <person name="Futagami T."/>
            <person name="Toyoda A."/>
            <person name="Takaki Y."/>
            <person name="Nishi S."/>
            <person name="Hori S."/>
            <person name="Arai W."/>
            <person name="Tsubouchi T."/>
            <person name="Morono Y."/>
            <person name="Uchiyama I."/>
            <person name="Ito T."/>
            <person name="Fujiyama A."/>
            <person name="Inagaki F."/>
            <person name="Takami H."/>
        </authorList>
    </citation>
    <scope>NUCLEOTIDE SEQUENCE</scope>
    <source>
        <strain evidence="2">Expedition CK06-06</strain>
    </source>
</reference>
<dbReference type="EMBL" id="BART01034456">
    <property type="protein sequence ID" value="GAH17402.1"/>
    <property type="molecule type" value="Genomic_DNA"/>
</dbReference>
<keyword evidence="1" id="KW-0812">Transmembrane</keyword>
<feature type="non-terminal residue" evidence="2">
    <location>
        <position position="1"/>
    </location>
</feature>
<accession>X1DAY4</accession>
<comment type="caution">
    <text evidence="2">The sequence shown here is derived from an EMBL/GenBank/DDBJ whole genome shotgun (WGS) entry which is preliminary data.</text>
</comment>
<organism evidence="2">
    <name type="scientific">marine sediment metagenome</name>
    <dbReference type="NCBI Taxonomy" id="412755"/>
    <lineage>
        <taxon>unclassified sequences</taxon>
        <taxon>metagenomes</taxon>
        <taxon>ecological metagenomes</taxon>
    </lineage>
</organism>